<accession>A0A8T1ZHH6</accession>
<comment type="caution">
    <text evidence="3">The sequence shown here is derived from an EMBL/GenBank/DDBJ whole genome shotgun (WGS) entry which is preliminary data.</text>
</comment>
<dbReference type="Pfam" id="PF25210">
    <property type="entry name" value="Kelch_FKB95"/>
    <property type="match status" value="1"/>
</dbReference>
<dbReference type="Proteomes" id="UP000694240">
    <property type="component" value="Chromosome 10"/>
</dbReference>
<dbReference type="PANTHER" id="PTHR24414:SF184">
    <property type="entry name" value="GALACTOSE OXIDASE_KELCH REPEAT SUPERFAMILY PROTEIN"/>
    <property type="match status" value="1"/>
</dbReference>
<feature type="region of interest" description="Disordered" evidence="1">
    <location>
        <begin position="1"/>
        <end position="23"/>
    </location>
</feature>
<dbReference type="Pfam" id="PF00646">
    <property type="entry name" value="F-box"/>
    <property type="match status" value="1"/>
</dbReference>
<keyword evidence="4" id="KW-1185">Reference proteome</keyword>
<dbReference type="InterPro" id="IPR057499">
    <property type="entry name" value="Kelch_FKB95"/>
</dbReference>
<dbReference type="SMART" id="SM00256">
    <property type="entry name" value="FBOX"/>
    <property type="match status" value="1"/>
</dbReference>
<dbReference type="EMBL" id="JAEFBK010000010">
    <property type="protein sequence ID" value="KAG7558619.1"/>
    <property type="molecule type" value="Genomic_DNA"/>
</dbReference>
<dbReference type="PROSITE" id="PS50181">
    <property type="entry name" value="FBOX"/>
    <property type="match status" value="1"/>
</dbReference>
<evidence type="ECO:0000256" key="1">
    <source>
        <dbReference type="SAM" id="MobiDB-lite"/>
    </source>
</evidence>
<evidence type="ECO:0000313" key="4">
    <source>
        <dbReference type="Proteomes" id="UP000694240"/>
    </source>
</evidence>
<evidence type="ECO:0000313" key="3">
    <source>
        <dbReference type="EMBL" id="KAG7558619.1"/>
    </source>
</evidence>
<sequence>MSFLEKNMRKKMKLSPTLQSTSNPSLPDDVLLSIFARVSRLYYPILCLVSKSFRTLLSSPELYKVRSLLGNTEICLYVCSRFQDPHHHTNTSWFTLCRKPDQTLTNGTTKKSSGYVLARVPNLHSPPLHSSSLVAVGSNIYNIAGSCYLESSSSVSVLDCRSHTWREAPSLREGLCSVSASVIDRKIYVAGRSIDGDNNSKNSVEVFDTETQIWDPEAITCSETQGDFYECKTTCIDRKFHVVTLGQKEAVAYNSKKGRWDRVRRKIDQYKFSAYCEIENVLYSGTHGVFRWYDTKASRWRDLKGLAGLPEFGSGANIKLAGYGGKIAVLWEEDLPSCGPDSGYKKMIRCAEIALERRKCHEIWGIIEWFGDVLTVPVGYVVLEKVLAVTL</sequence>
<dbReference type="CDD" id="cd22152">
    <property type="entry name" value="F-box_AtAFR-like"/>
    <property type="match status" value="1"/>
</dbReference>
<gene>
    <name evidence="3" type="ORF">ISN45_Aa05g002610</name>
</gene>
<dbReference type="PANTHER" id="PTHR24414">
    <property type="entry name" value="F-BOX/KELCH-REPEAT PROTEIN SKIP4"/>
    <property type="match status" value="1"/>
</dbReference>
<evidence type="ECO:0000259" key="2">
    <source>
        <dbReference type="PROSITE" id="PS50181"/>
    </source>
</evidence>
<protein>
    <submittedName>
        <fullName evidence="3">F-box domain</fullName>
    </submittedName>
</protein>
<dbReference type="InterPro" id="IPR050354">
    <property type="entry name" value="F-box/kelch-repeat_ARATH"/>
</dbReference>
<organism evidence="3 4">
    <name type="scientific">Arabidopsis thaliana x Arabidopsis arenosa</name>
    <dbReference type="NCBI Taxonomy" id="1240361"/>
    <lineage>
        <taxon>Eukaryota</taxon>
        <taxon>Viridiplantae</taxon>
        <taxon>Streptophyta</taxon>
        <taxon>Embryophyta</taxon>
        <taxon>Tracheophyta</taxon>
        <taxon>Spermatophyta</taxon>
        <taxon>Magnoliopsida</taxon>
        <taxon>eudicotyledons</taxon>
        <taxon>Gunneridae</taxon>
        <taxon>Pentapetalae</taxon>
        <taxon>rosids</taxon>
        <taxon>malvids</taxon>
        <taxon>Brassicales</taxon>
        <taxon>Brassicaceae</taxon>
        <taxon>Camelineae</taxon>
        <taxon>Arabidopsis</taxon>
    </lineage>
</organism>
<feature type="domain" description="F-box" evidence="2">
    <location>
        <begin position="20"/>
        <end position="66"/>
    </location>
</feature>
<dbReference type="InterPro" id="IPR001810">
    <property type="entry name" value="F-box_dom"/>
</dbReference>
<name>A0A8T1ZHH6_9BRAS</name>
<reference evidence="3 4" key="1">
    <citation type="submission" date="2020-12" db="EMBL/GenBank/DDBJ databases">
        <title>Concerted genomic and epigenomic changes stabilize Arabidopsis allopolyploids.</title>
        <authorList>
            <person name="Chen Z."/>
        </authorList>
    </citation>
    <scope>NUCLEOTIDE SEQUENCE [LARGE SCALE GENOMIC DNA]</scope>
    <source>
        <strain evidence="3">Allo738</strain>
        <tissue evidence="3">Leaf</tissue>
    </source>
</reference>
<dbReference type="AlphaFoldDB" id="A0A8T1ZHH6"/>
<proteinExistence type="predicted"/>